<dbReference type="Gene3D" id="3.20.20.80">
    <property type="entry name" value="Glycosidases"/>
    <property type="match status" value="1"/>
</dbReference>
<feature type="signal peptide" evidence="2">
    <location>
        <begin position="1"/>
        <end position="17"/>
    </location>
</feature>
<feature type="domain" description="Alpha-N-acetylglucosaminidase C-terminal" evidence="5">
    <location>
        <begin position="652"/>
        <end position="800"/>
    </location>
</feature>
<dbReference type="Gene3D" id="1.20.120.670">
    <property type="entry name" value="N-acetyl-b-d-glucoasminidase"/>
    <property type="match status" value="2"/>
</dbReference>
<evidence type="ECO:0000313" key="6">
    <source>
        <dbReference type="EMBL" id="OAO18147.1"/>
    </source>
</evidence>
<dbReference type="InterPro" id="IPR024733">
    <property type="entry name" value="NAGLU_tim-barrel"/>
</dbReference>
<dbReference type="OrthoDB" id="64736at2759"/>
<feature type="domain" description="Alpha-N-acetylglucosaminidase N-terminal" evidence="4">
    <location>
        <begin position="21"/>
        <end position="107"/>
    </location>
</feature>
<dbReference type="InterPro" id="IPR024240">
    <property type="entry name" value="NAGLU_N"/>
</dbReference>
<protein>
    <submittedName>
        <fullName evidence="6">Alpha-N-acetylglucosaminidase</fullName>
    </submittedName>
</protein>
<keyword evidence="1" id="KW-0378">Hydrolase</keyword>
<keyword evidence="2" id="KW-0732">Signal</keyword>
<accession>A0A196SPQ3</accession>
<dbReference type="InterPro" id="IPR007781">
    <property type="entry name" value="NAGLU"/>
</dbReference>
<keyword evidence="7" id="KW-1185">Reference proteome</keyword>
<dbReference type="EMBL" id="LXWW01000005">
    <property type="protein sequence ID" value="OAO18147.1"/>
    <property type="molecule type" value="Genomic_DNA"/>
</dbReference>
<reference evidence="6 7" key="1">
    <citation type="submission" date="2016-05" db="EMBL/GenBank/DDBJ databases">
        <title>Nuclear genome of Blastocystis sp. subtype 1 NandII.</title>
        <authorList>
            <person name="Gentekaki E."/>
            <person name="Curtis B."/>
            <person name="Stairs C."/>
            <person name="Eme L."/>
            <person name="Herman E."/>
            <person name="Klimes V."/>
            <person name="Arias M.C."/>
            <person name="Elias M."/>
            <person name="Hilliou F."/>
            <person name="Klute M."/>
            <person name="Malik S.-B."/>
            <person name="Pightling A."/>
            <person name="Rachubinski R."/>
            <person name="Salas D."/>
            <person name="Schlacht A."/>
            <person name="Suga H."/>
            <person name="Archibald J."/>
            <person name="Ball S.G."/>
            <person name="Clark G."/>
            <person name="Dacks J."/>
            <person name="Van Der Giezen M."/>
            <person name="Tsaousis A."/>
            <person name="Roger A."/>
        </authorList>
    </citation>
    <scope>NUCLEOTIDE SEQUENCE [LARGE SCALE GENOMIC DNA]</scope>
    <source>
        <strain evidence="7">ATCC 50177 / NandII</strain>
    </source>
</reference>
<dbReference type="GO" id="GO:0016787">
    <property type="term" value="F:hydrolase activity"/>
    <property type="evidence" value="ECO:0007669"/>
    <property type="project" value="UniProtKB-KW"/>
</dbReference>
<evidence type="ECO:0000259" key="3">
    <source>
        <dbReference type="Pfam" id="PF05089"/>
    </source>
</evidence>
<comment type="caution">
    <text evidence="6">The sequence shown here is derived from an EMBL/GenBank/DDBJ whole genome shotgun (WGS) entry which is preliminary data.</text>
</comment>
<evidence type="ECO:0000256" key="2">
    <source>
        <dbReference type="SAM" id="SignalP"/>
    </source>
</evidence>
<feature type="chain" id="PRO_5008274744" evidence="2">
    <location>
        <begin position="18"/>
        <end position="872"/>
    </location>
</feature>
<feature type="domain" description="Alpha-N-acetylglucosaminidase tim-barrel" evidence="3">
    <location>
        <begin position="122"/>
        <end position="456"/>
    </location>
</feature>
<dbReference type="InterPro" id="IPR029018">
    <property type="entry name" value="Hex-like_dom2"/>
</dbReference>
<evidence type="ECO:0000259" key="4">
    <source>
        <dbReference type="Pfam" id="PF12971"/>
    </source>
</evidence>
<dbReference type="InterPro" id="IPR024732">
    <property type="entry name" value="NAGLU_C"/>
</dbReference>
<name>A0A196SPQ3_BLAHN</name>
<dbReference type="Proteomes" id="UP000078348">
    <property type="component" value="Unassembled WGS sequence"/>
</dbReference>
<dbReference type="Pfam" id="PF12971">
    <property type="entry name" value="NAGLU_N"/>
    <property type="match status" value="1"/>
</dbReference>
<evidence type="ECO:0000313" key="7">
    <source>
        <dbReference type="Proteomes" id="UP000078348"/>
    </source>
</evidence>
<dbReference type="AlphaFoldDB" id="A0A196SPQ3"/>
<dbReference type="Pfam" id="PF05089">
    <property type="entry name" value="NAGLU"/>
    <property type="match status" value="1"/>
</dbReference>
<gene>
    <name evidence="6" type="ORF">AV274_0131</name>
</gene>
<dbReference type="Gene3D" id="3.30.379.10">
    <property type="entry name" value="Chitobiase/beta-hexosaminidase domain 2-like"/>
    <property type="match status" value="1"/>
</dbReference>
<dbReference type="STRING" id="478820.A0A196SPQ3"/>
<sequence>MFAFLLLLALVCSATSPTDYVYGLIDRVTDSDISKKFRLELIPYEEDGKDIFQIDATEEEDVVSLKGTNGIMLAYAFNMYLKNYCDSEISWGEGREGDHIAIPDPLPIVKETFRQKMLDEYRYYMNVCTFGYSYVWWGWERWEREIDWMAMNGINIPLAFVGQEYVFGEVYSDMGLTEEELLEHFTGIAFLPWNRMGNIHGWGGPLTKEVRYNEFLLNKRITEREIALGMKPILPAFSGYVPRAMIKHYPNVTYSVSPLWAGFNSSYSNIVLIEPSDPLFKEISVRFVKKQMELYGQVSHLYNGDLFMEMLPKSWDHDYLASCSHGLVESLKEGDPEAIWFMEGWTFRWESYWTPDRIKAFLDGVDVKDMVVFDMNSEYLPQYKKIAATGKRFIFGILPNYGSQNGLYGNVWGSVKGPQEARAEFPDLMVGIGTFMEGINENYIVYDSFYEMGWRKEMDVFDWVEHYSDWRYGKNAKLRLAWRQLMDTVYSPSQGGGHSVMAYEPRLNQRSRPTYIDVSLESLRLYQAAAKEMETLSNAFRYDYVDLAREVMVDLFAETNMMLRVALDRCIVMEKEFLVAKDTDSPGSDLGRVGDCGEGHPKKCDPQELIKLCEQTPDCVGFNMNGYLKSNTDTKTPCPGIDLYYRKSSFNNAKCASTMRSMLKVMPAIIKDTDRILGTSDSFLLGTWLHDARRKAKEVGGDASNFLFNAKNQITLWGPHGEINDYSTRQWNGVVGDYQYVRWTEYLKTVAKCVFANATLDLGDYHERMMKFGLAWAYDDAKQYIEKAEGNFLEVGQYLLEHYFHRSGEFAYHSDMTGAPEGVYFTSVSRDVEVLSVLCLQDPWCEGFNSKGELFHGLEMKSEKGTSLYLPH</sequence>
<proteinExistence type="predicted"/>
<evidence type="ECO:0000256" key="1">
    <source>
        <dbReference type="ARBA" id="ARBA00022801"/>
    </source>
</evidence>
<dbReference type="Pfam" id="PF12972">
    <property type="entry name" value="NAGLU_C"/>
    <property type="match status" value="2"/>
</dbReference>
<dbReference type="PANTHER" id="PTHR12872">
    <property type="entry name" value="ALPHA-N-ACETYLGLUCOSAMINIDASE"/>
    <property type="match status" value="1"/>
</dbReference>
<feature type="domain" description="Alpha-N-acetylglucosaminidase C-terminal" evidence="5">
    <location>
        <begin position="463"/>
        <end position="565"/>
    </location>
</feature>
<organism evidence="6 7">
    <name type="scientific">Blastocystis sp. subtype 1 (strain ATCC 50177 / NandII)</name>
    <dbReference type="NCBI Taxonomy" id="478820"/>
    <lineage>
        <taxon>Eukaryota</taxon>
        <taxon>Sar</taxon>
        <taxon>Stramenopiles</taxon>
        <taxon>Bigyra</taxon>
        <taxon>Opalozoa</taxon>
        <taxon>Opalinata</taxon>
        <taxon>Blastocystidae</taxon>
        <taxon>Blastocystis</taxon>
    </lineage>
</organism>
<evidence type="ECO:0000259" key="5">
    <source>
        <dbReference type="Pfam" id="PF12972"/>
    </source>
</evidence>
<dbReference type="PANTHER" id="PTHR12872:SF1">
    <property type="entry name" value="ALPHA-N-ACETYLGLUCOSAMINIDASE"/>
    <property type="match status" value="1"/>
</dbReference>